<dbReference type="GO" id="GO:0006352">
    <property type="term" value="P:DNA-templated transcription initiation"/>
    <property type="evidence" value="ECO:0007669"/>
    <property type="project" value="InterPro"/>
</dbReference>
<feature type="domain" description="RNA polymerase sigma-70 region 4" evidence="1">
    <location>
        <begin position="15"/>
        <end position="61"/>
    </location>
</feature>
<evidence type="ECO:0000313" key="2">
    <source>
        <dbReference type="EMBL" id="MBS4103867.1"/>
    </source>
</evidence>
<evidence type="ECO:0000313" key="4">
    <source>
        <dbReference type="Proteomes" id="UP000271626"/>
    </source>
</evidence>
<dbReference type="SUPFAM" id="SSF88659">
    <property type="entry name" value="Sigma3 and sigma4 domains of RNA polymerase sigma factors"/>
    <property type="match status" value="1"/>
</dbReference>
<dbReference type="GO" id="GO:0003700">
    <property type="term" value="F:DNA-binding transcription factor activity"/>
    <property type="evidence" value="ECO:0007669"/>
    <property type="project" value="InterPro"/>
</dbReference>
<dbReference type="OrthoDB" id="3697499at2"/>
<name>A0A3P8MD94_TSUPA</name>
<sequence length="63" mass="7224">MGHGAHTKDARLRAALPPELYRVLHLRLVQRRTVEEAAALLRITPQAVRLRQHRALERIRAGL</sequence>
<evidence type="ECO:0000313" key="3">
    <source>
        <dbReference type="EMBL" id="VDR38593.1"/>
    </source>
</evidence>
<evidence type="ECO:0000313" key="5">
    <source>
        <dbReference type="Proteomes" id="UP000676853"/>
    </source>
</evidence>
<evidence type="ECO:0000259" key="1">
    <source>
        <dbReference type="Pfam" id="PF04545"/>
    </source>
</evidence>
<dbReference type="EMBL" id="JAGXOE010000086">
    <property type="protein sequence ID" value="MBS4103867.1"/>
    <property type="molecule type" value="Genomic_DNA"/>
</dbReference>
<dbReference type="InterPro" id="IPR007630">
    <property type="entry name" value="RNA_pol_sigma70_r4"/>
</dbReference>
<dbReference type="EMBL" id="LR131273">
    <property type="protein sequence ID" value="VDR38593.1"/>
    <property type="molecule type" value="Genomic_DNA"/>
</dbReference>
<dbReference type="InterPro" id="IPR036388">
    <property type="entry name" value="WH-like_DNA-bd_sf"/>
</dbReference>
<protein>
    <submittedName>
        <fullName evidence="3">RNA polymerase sigma factor SigD</fullName>
    </submittedName>
</protein>
<reference evidence="2 5" key="2">
    <citation type="submission" date="2021-04" db="EMBL/GenBank/DDBJ databases">
        <title>Whole genome sequence analysis of a thiophenic sulfur metabolizing bacteria.</title>
        <authorList>
            <person name="Akhtar N."/>
            <person name="Akram J."/>
            <person name="Aslam A."/>
        </authorList>
    </citation>
    <scope>NUCLEOTIDE SEQUENCE [LARGE SCALE GENOMIC DNA]</scope>
    <source>
        <strain evidence="2 5">3OW</strain>
    </source>
</reference>
<proteinExistence type="predicted"/>
<gene>
    <name evidence="2" type="ORF">KFZ73_21800</name>
    <name evidence="3" type="ORF">NCTC10741_01715</name>
</gene>
<reference evidence="3 4" key="1">
    <citation type="submission" date="2018-12" db="EMBL/GenBank/DDBJ databases">
        <authorList>
            <consortium name="Pathogen Informatics"/>
        </authorList>
    </citation>
    <scope>NUCLEOTIDE SEQUENCE [LARGE SCALE GENOMIC DNA]</scope>
    <source>
        <strain evidence="3 4">NCTC10741</strain>
    </source>
</reference>
<dbReference type="RefSeq" id="WP_126195797.1">
    <property type="nucleotide sequence ID" value="NZ_CP085954.1"/>
</dbReference>
<keyword evidence="5" id="KW-1185">Reference proteome</keyword>
<accession>A0A3P8MD94</accession>
<dbReference type="Proteomes" id="UP000676853">
    <property type="component" value="Unassembled WGS sequence"/>
</dbReference>
<organism evidence="3 4">
    <name type="scientific">Tsukamurella paurometabola</name>
    <name type="common">Corynebacterium paurometabolum</name>
    <dbReference type="NCBI Taxonomy" id="2061"/>
    <lineage>
        <taxon>Bacteria</taxon>
        <taxon>Bacillati</taxon>
        <taxon>Actinomycetota</taxon>
        <taxon>Actinomycetes</taxon>
        <taxon>Mycobacteriales</taxon>
        <taxon>Tsukamurellaceae</taxon>
        <taxon>Tsukamurella</taxon>
    </lineage>
</organism>
<dbReference type="Pfam" id="PF04545">
    <property type="entry name" value="Sigma70_r4"/>
    <property type="match status" value="1"/>
</dbReference>
<dbReference type="Gene3D" id="1.10.10.10">
    <property type="entry name" value="Winged helix-like DNA-binding domain superfamily/Winged helix DNA-binding domain"/>
    <property type="match status" value="1"/>
</dbReference>
<dbReference type="InterPro" id="IPR013324">
    <property type="entry name" value="RNA_pol_sigma_r3/r4-like"/>
</dbReference>
<dbReference type="AlphaFoldDB" id="A0A3P8MD94"/>
<dbReference type="Proteomes" id="UP000271626">
    <property type="component" value="Chromosome"/>
</dbReference>